<accession>A0A8S9K1D2</accession>
<name>A0A8S9K1D2_BRACR</name>
<comment type="caution">
    <text evidence="1">The sequence shown here is derived from an EMBL/GenBank/DDBJ whole genome shotgun (WGS) entry which is preliminary data.</text>
</comment>
<dbReference type="EMBL" id="QGKY02000246">
    <property type="protein sequence ID" value="KAF2587206.1"/>
    <property type="molecule type" value="Genomic_DNA"/>
</dbReference>
<protein>
    <submittedName>
        <fullName evidence="1">Uncharacterized protein</fullName>
    </submittedName>
</protein>
<gene>
    <name evidence="1" type="ORF">F2Q70_00036381</name>
</gene>
<reference evidence="1" key="1">
    <citation type="submission" date="2019-12" db="EMBL/GenBank/DDBJ databases">
        <title>Genome sequencing and annotation of Brassica cretica.</title>
        <authorList>
            <person name="Studholme D.J."/>
            <person name="Sarris P.F."/>
        </authorList>
    </citation>
    <scope>NUCLEOTIDE SEQUENCE</scope>
    <source>
        <strain evidence="1">PFS-102/07</strain>
        <tissue evidence="1">Leaf</tissue>
    </source>
</reference>
<sequence length="327" mass="37447">MLKSVNDVSQIHKKITSTHAPVAEPSLFISEIQSLILCEDECDFPSLKSDFMFDDEETYGLTCFEPEHPSSLVLVSQDFEEKPFDYPHQGPFLGIRIPLDDDPGSIFDEEDELGPIFDEEAPRKTSINMEKHLCFDPDTTPSLTIYIQEHCEKLDLINSLPEMKGFDHLEESLELDLQQPVLCARKSFDSFFFRENSFNLNFYRHELITGDLFASTCALDEFTLRKLLEHKSLTAETEFVHESVLKPAGSSSGIRATLSDKMIDLQKRYTLRFDVQEFCDNFEKEMLKALKDVSQIHKKITSTRAPVAEPSLFISEIRRAVGKFDPL</sequence>
<proteinExistence type="predicted"/>
<organism evidence="1">
    <name type="scientific">Brassica cretica</name>
    <name type="common">Mustard</name>
    <dbReference type="NCBI Taxonomy" id="69181"/>
    <lineage>
        <taxon>Eukaryota</taxon>
        <taxon>Viridiplantae</taxon>
        <taxon>Streptophyta</taxon>
        <taxon>Embryophyta</taxon>
        <taxon>Tracheophyta</taxon>
        <taxon>Spermatophyta</taxon>
        <taxon>Magnoliopsida</taxon>
        <taxon>eudicotyledons</taxon>
        <taxon>Gunneridae</taxon>
        <taxon>Pentapetalae</taxon>
        <taxon>rosids</taxon>
        <taxon>malvids</taxon>
        <taxon>Brassicales</taxon>
        <taxon>Brassicaceae</taxon>
        <taxon>Brassiceae</taxon>
        <taxon>Brassica</taxon>
    </lineage>
</organism>
<evidence type="ECO:0000313" key="1">
    <source>
        <dbReference type="EMBL" id="KAF2587206.1"/>
    </source>
</evidence>
<dbReference type="AlphaFoldDB" id="A0A8S9K1D2"/>